<dbReference type="PANTHER" id="PTHR43081">
    <property type="entry name" value="ADENYLATE CYCLASE, TERMINAL-DIFFERENTIATION SPECIFIC-RELATED"/>
    <property type="match status" value="1"/>
</dbReference>
<dbReference type="SUPFAM" id="SSF55073">
    <property type="entry name" value="Nucleotide cyclase"/>
    <property type="match status" value="1"/>
</dbReference>
<feature type="transmembrane region" description="Helical" evidence="1">
    <location>
        <begin position="383"/>
        <end position="401"/>
    </location>
</feature>
<protein>
    <submittedName>
        <fullName evidence="3">Adenylate/guanylate cyclase domain-containing protein</fullName>
    </submittedName>
</protein>
<feature type="transmembrane region" description="Helical" evidence="1">
    <location>
        <begin position="350"/>
        <end position="371"/>
    </location>
</feature>
<evidence type="ECO:0000313" key="4">
    <source>
        <dbReference type="Proteomes" id="UP000282971"/>
    </source>
</evidence>
<dbReference type="Pfam" id="PF05226">
    <property type="entry name" value="CHASE2"/>
    <property type="match status" value="1"/>
</dbReference>
<dbReference type="OrthoDB" id="9789782at2"/>
<feature type="transmembrane region" description="Helical" evidence="1">
    <location>
        <begin position="324"/>
        <end position="343"/>
    </location>
</feature>
<keyword evidence="1" id="KW-0812">Transmembrane</keyword>
<dbReference type="Proteomes" id="UP000282971">
    <property type="component" value="Unassembled WGS sequence"/>
</dbReference>
<dbReference type="GO" id="GO:0004016">
    <property type="term" value="F:adenylate cyclase activity"/>
    <property type="evidence" value="ECO:0007669"/>
    <property type="project" value="UniProtKB-ARBA"/>
</dbReference>
<evidence type="ECO:0000256" key="1">
    <source>
        <dbReference type="SAM" id="Phobius"/>
    </source>
</evidence>
<dbReference type="SMART" id="SM00044">
    <property type="entry name" value="CYCc"/>
    <property type="match status" value="1"/>
</dbReference>
<keyword evidence="1" id="KW-0472">Membrane</keyword>
<dbReference type="InterPro" id="IPR029787">
    <property type="entry name" value="Nucleotide_cyclase"/>
</dbReference>
<accession>A0A437M9I7</accession>
<dbReference type="RefSeq" id="WP_127743795.1">
    <property type="nucleotide sequence ID" value="NZ_SACN01000001.1"/>
</dbReference>
<evidence type="ECO:0000259" key="2">
    <source>
        <dbReference type="PROSITE" id="PS50125"/>
    </source>
</evidence>
<dbReference type="EMBL" id="SACN01000001">
    <property type="protein sequence ID" value="RVT94368.1"/>
    <property type="molecule type" value="Genomic_DNA"/>
</dbReference>
<dbReference type="AlphaFoldDB" id="A0A437M9I7"/>
<dbReference type="InterPro" id="IPR001054">
    <property type="entry name" value="A/G_cyclase"/>
</dbReference>
<evidence type="ECO:0000313" key="3">
    <source>
        <dbReference type="EMBL" id="RVT94368.1"/>
    </source>
</evidence>
<name>A0A437M9I7_9SPHN</name>
<organism evidence="3 4">
    <name type="scientific">Sphingomonas crocodyli</name>
    <dbReference type="NCBI Taxonomy" id="1979270"/>
    <lineage>
        <taxon>Bacteria</taxon>
        <taxon>Pseudomonadati</taxon>
        <taxon>Pseudomonadota</taxon>
        <taxon>Alphaproteobacteria</taxon>
        <taxon>Sphingomonadales</taxon>
        <taxon>Sphingomonadaceae</taxon>
        <taxon>Sphingomonas</taxon>
    </lineage>
</organism>
<dbReference type="Gene3D" id="3.30.70.1230">
    <property type="entry name" value="Nucleotide cyclase"/>
    <property type="match status" value="1"/>
</dbReference>
<dbReference type="Pfam" id="PF00211">
    <property type="entry name" value="Guanylate_cyc"/>
    <property type="match status" value="1"/>
</dbReference>
<comment type="caution">
    <text evidence="3">The sequence shown here is derived from an EMBL/GenBank/DDBJ whole genome shotgun (WGS) entry which is preliminary data.</text>
</comment>
<dbReference type="SMART" id="SM01080">
    <property type="entry name" value="CHASE2"/>
    <property type="match status" value="1"/>
</dbReference>
<feature type="transmembrane region" description="Helical" evidence="1">
    <location>
        <begin position="34"/>
        <end position="55"/>
    </location>
</feature>
<dbReference type="PANTHER" id="PTHR43081:SF1">
    <property type="entry name" value="ADENYLATE CYCLASE, TERMINAL-DIFFERENTIATION SPECIFIC"/>
    <property type="match status" value="1"/>
</dbReference>
<dbReference type="PROSITE" id="PS50125">
    <property type="entry name" value="GUANYLATE_CYCLASE_2"/>
    <property type="match status" value="1"/>
</dbReference>
<feature type="domain" description="Guanylate cyclase" evidence="2">
    <location>
        <begin position="445"/>
        <end position="577"/>
    </location>
</feature>
<sequence>MATVAGQSSSSARAGRASAGLVARGRKAIKQIGLSRLIATALFLIIGLLLARWSWHVPLAQDAERALYDVRQVLAAPQAETDQRITMVTFNEETLRLTGRRSPLDRSMLARALTQLDQMGAKAIGIDILIDQPTPEDQILIDAFKGMKTPTYLGLATNKSNPNFMTLDQENFLRDFMKQTAPGNVHFTSIRLQADNDGVMRSWPNQPRDLPPLMANSLTQGYPQFRDYDGSIRYRLPLDKERPVFDKLPVELIAMPEVLEAMKPQIEGRYVLIGGNIPDVDQFTTPMSRMKSPTTGLVGETTIGLEIHAHLLAQMLDNIMPPRIPMWGLWLIAIAIIAMGALTSTANMRWWWLALALLVQAAIVFAAPFALQFKGMDTQGLPVFGWILGWIFAYSAVGTAARGIGSEQRNFAQGALGKYLPRDIAADILKNPERLSLGGEKREIYALFSDLEGFTKLSHQIEPEMVAFLLNRYLDVLSETVLAHGGTIDKFVGDAIVAFWGAPISRPDDADRAVQCAIAMYEAGEQFRRDAPEGCPPIGVTRVGVHMGEAIVGNFGGEGRIQYTALGDSMNTASRLEGANKYLKTKTLVSDTVEETSTLGFFRPMGRIAVSGRSTPMPVFEPVPHMGAEHVTKLTELLRRFDDEDVNALAELEAMVAADKDDKALANLVERLREVGPGGYSALDK</sequence>
<keyword evidence="4" id="KW-1185">Reference proteome</keyword>
<proteinExistence type="predicted"/>
<dbReference type="CDD" id="cd07302">
    <property type="entry name" value="CHD"/>
    <property type="match status" value="1"/>
</dbReference>
<reference evidence="3 4" key="1">
    <citation type="submission" date="2019-01" db="EMBL/GenBank/DDBJ databases">
        <authorList>
            <person name="Chen W.-M."/>
        </authorList>
    </citation>
    <scope>NUCLEOTIDE SEQUENCE [LARGE SCALE GENOMIC DNA]</scope>
    <source>
        <strain evidence="3 4">CCP-7</strain>
    </source>
</reference>
<keyword evidence="1" id="KW-1133">Transmembrane helix</keyword>
<dbReference type="GO" id="GO:0006171">
    <property type="term" value="P:cAMP biosynthetic process"/>
    <property type="evidence" value="ECO:0007669"/>
    <property type="project" value="TreeGrafter"/>
</dbReference>
<dbReference type="InterPro" id="IPR050697">
    <property type="entry name" value="Adenylyl/Guanylyl_Cyclase_3/4"/>
</dbReference>
<dbReference type="GO" id="GO:0035556">
    <property type="term" value="P:intracellular signal transduction"/>
    <property type="evidence" value="ECO:0007669"/>
    <property type="project" value="InterPro"/>
</dbReference>
<gene>
    <name evidence="3" type="ORF">EOD43_11145</name>
</gene>
<dbReference type="InterPro" id="IPR007890">
    <property type="entry name" value="CHASE2"/>
</dbReference>